<dbReference type="SUPFAM" id="SSF49503">
    <property type="entry name" value="Cupredoxins"/>
    <property type="match status" value="1"/>
</dbReference>
<keyword evidence="3" id="KW-1185">Reference proteome</keyword>
<dbReference type="EMBL" id="JAERTX010000018">
    <property type="protein sequence ID" value="MBM9461499.1"/>
    <property type="molecule type" value="Genomic_DNA"/>
</dbReference>
<reference evidence="2" key="1">
    <citation type="submission" date="2021-01" db="EMBL/GenBank/DDBJ databases">
        <title>Novel species in genus Nocardioides.</title>
        <authorList>
            <person name="Zhang G."/>
        </authorList>
    </citation>
    <scope>NUCLEOTIDE SEQUENCE</scope>
    <source>
        <strain evidence="2">Zg-536</strain>
    </source>
</reference>
<evidence type="ECO:0000313" key="3">
    <source>
        <dbReference type="Proteomes" id="UP000663791"/>
    </source>
</evidence>
<dbReference type="AlphaFoldDB" id="A0A939BUB4"/>
<protein>
    <recommendedName>
        <fullName evidence="4">EfeO-type cupredoxin-like domain-containing protein</fullName>
    </recommendedName>
</protein>
<dbReference type="RefSeq" id="WP_205292819.1">
    <property type="nucleotide sequence ID" value="NZ_CP074406.1"/>
</dbReference>
<evidence type="ECO:0000313" key="2">
    <source>
        <dbReference type="EMBL" id="MBM9461499.1"/>
    </source>
</evidence>
<gene>
    <name evidence="2" type="ORF">JK386_16465</name>
</gene>
<dbReference type="PROSITE" id="PS51257">
    <property type="entry name" value="PROKAR_LIPOPROTEIN"/>
    <property type="match status" value="1"/>
</dbReference>
<feature type="signal peptide" evidence="1">
    <location>
        <begin position="1"/>
        <end position="24"/>
    </location>
</feature>
<organism evidence="2 3">
    <name type="scientific">Nocardioides faecalis</name>
    <dbReference type="NCBI Taxonomy" id="2803858"/>
    <lineage>
        <taxon>Bacteria</taxon>
        <taxon>Bacillati</taxon>
        <taxon>Actinomycetota</taxon>
        <taxon>Actinomycetes</taxon>
        <taxon>Propionibacteriales</taxon>
        <taxon>Nocardioidaceae</taxon>
        <taxon>Nocardioides</taxon>
    </lineage>
</organism>
<keyword evidence="1" id="KW-0732">Signal</keyword>
<evidence type="ECO:0008006" key="4">
    <source>
        <dbReference type="Google" id="ProtNLM"/>
    </source>
</evidence>
<name>A0A939BUB4_9ACTN</name>
<evidence type="ECO:0000256" key="1">
    <source>
        <dbReference type="SAM" id="SignalP"/>
    </source>
</evidence>
<accession>A0A939BUB4</accession>
<comment type="caution">
    <text evidence="2">The sequence shown here is derived from an EMBL/GenBank/DDBJ whole genome shotgun (WGS) entry which is preliminary data.</text>
</comment>
<dbReference type="InterPro" id="IPR008972">
    <property type="entry name" value="Cupredoxin"/>
</dbReference>
<proteinExistence type="predicted"/>
<dbReference type="Proteomes" id="UP000663791">
    <property type="component" value="Unassembled WGS sequence"/>
</dbReference>
<feature type="chain" id="PRO_5038106164" description="EfeO-type cupredoxin-like domain-containing protein" evidence="1">
    <location>
        <begin position="25"/>
        <end position="119"/>
    </location>
</feature>
<sequence length="119" mass="12626">MQWLRTSGALVAALALTATLSACGDEEKSPSGEPVVVEITVSDGKIEPSGERVEVGAGEPIDLVVTADEPGSIHIHSDPEQELAYEAGTKTFPIQIDRPGVVEVESHDPDQIIVQLEVR</sequence>